<dbReference type="STRING" id="551996.SAMN05192573_11835"/>
<keyword evidence="2" id="KW-0812">Transmembrane</keyword>
<protein>
    <submittedName>
        <fullName evidence="4">Ig-like domain-containing protein</fullName>
    </submittedName>
</protein>
<reference evidence="5" key="1">
    <citation type="submission" date="2016-10" db="EMBL/GenBank/DDBJ databases">
        <authorList>
            <person name="Varghese N."/>
            <person name="Submissions S."/>
        </authorList>
    </citation>
    <scope>NUCLEOTIDE SEQUENCE [LARGE SCALE GENOMIC DNA]</scope>
    <source>
        <strain evidence="5">Gh-67</strain>
    </source>
</reference>
<dbReference type="PANTHER" id="PTHR19328:SF75">
    <property type="entry name" value="ALDOSE SUGAR DEHYDROGENASE YLII"/>
    <property type="match status" value="1"/>
</dbReference>
<keyword evidence="1" id="KW-0732">Signal</keyword>
<accession>A0A1G8J927</accession>
<dbReference type="PROSITE" id="PS51257">
    <property type="entry name" value="PROKAR_LIPOPROTEIN"/>
    <property type="match status" value="1"/>
</dbReference>
<evidence type="ECO:0000256" key="1">
    <source>
        <dbReference type="ARBA" id="ARBA00022729"/>
    </source>
</evidence>
<name>A0A1G8J927_9SPHI</name>
<dbReference type="Pfam" id="PF13205">
    <property type="entry name" value="Big_5"/>
    <property type="match status" value="1"/>
</dbReference>
<evidence type="ECO:0000313" key="5">
    <source>
        <dbReference type="Proteomes" id="UP000199705"/>
    </source>
</evidence>
<dbReference type="SUPFAM" id="SSF50952">
    <property type="entry name" value="Soluble quinoprotein glucose dehydrogenase"/>
    <property type="match status" value="1"/>
</dbReference>
<dbReference type="Gene3D" id="2.120.10.30">
    <property type="entry name" value="TolB, C-terminal domain"/>
    <property type="match status" value="1"/>
</dbReference>
<dbReference type="SUPFAM" id="SSF49785">
    <property type="entry name" value="Galactose-binding domain-like"/>
    <property type="match status" value="1"/>
</dbReference>
<dbReference type="InterPro" id="IPR011042">
    <property type="entry name" value="6-blade_b-propeller_TolB-like"/>
</dbReference>
<keyword evidence="2" id="KW-1133">Transmembrane helix</keyword>
<dbReference type="EMBL" id="FNCG01000018">
    <property type="protein sequence ID" value="SDI27497.1"/>
    <property type="molecule type" value="Genomic_DNA"/>
</dbReference>
<dbReference type="InterPro" id="IPR011041">
    <property type="entry name" value="Quinoprot_gluc/sorb_DH_b-prop"/>
</dbReference>
<keyword evidence="2" id="KW-0472">Membrane</keyword>
<keyword evidence="5" id="KW-1185">Reference proteome</keyword>
<evidence type="ECO:0000256" key="2">
    <source>
        <dbReference type="SAM" id="Phobius"/>
    </source>
</evidence>
<dbReference type="PANTHER" id="PTHR19328">
    <property type="entry name" value="HEDGEHOG-INTERACTING PROTEIN"/>
    <property type="match status" value="1"/>
</dbReference>
<sequence length="946" mass="102803">MRRFLEKSLRVYLIYLTAFGCIVFLFCSNYETVIKPSIYKHDEKLVSSLLCIAENPVIEPVKINFQDEKTVPPPGWLKDFGGQFENRPGVYEGSQLMYGWKRVDNGRPVDITGNGRARNEPEDVLLSTFVHMQANDINTLFYGIFKGKKIDSYWELKLLNGVYKVTVAVGDGEVGRATEKDCINVEGVKTIYNFTPMGRVRSPGRFKTSTVTVTVSDGALTIDAIGGTNTKICYVEVDPVSISPYVYLSAGSQNLLVDKNNKDSNTINVNIHNSLNTNIKYKVSASYDKESNGVGWLNKLKNVKEGDSVITFDYSAARAMPTGTYTASVHVSANGYSNAVINLALRVVDHKRPYVISSTPINGSSATYNNITIAANNLFIPVAKGVKGGVNNSTITNETVKLLKISNGESIEVAGNVQGTGGGDAISFAPAKSLEPNTIYKFVITSGVKSYAGTSFMPFETAFSTASAPVDSANLLNASFTKISIPGTQNKKYTSLTFGPDGKFYALKMDGSIERFDVDHTSGMLTNMTLINTLIAKYGEITAIGLTFDPSSTSSNLVAWVSFSSSGLTAAPVFDGNITRLSGNALKDEQLMVTRLPRSTRDHMVNSMAFGPDGALYISVGSNSSAGEYDKGWQRDETLLAGAILRLDLKKLRDVKLPLNVQTTANQGLINQASDLALKLPDGTYNPYCLTAPLTIFASGIRNAYDMVWHTNGQLYVPANGSGGGGNSPASVKGTRRPDGTYYTGAEIPSTRSVPVQHDWLFRVNPNKPVGFFGHPNPLRGEYVINRGSVDNPNYQSNTKPDINYRGAAYDFGFNKSPNGVIEYRSNNFNGALKGKLLVCRFSGGGDIMVLEPGSMLKQNNKGTSTDDRIYDITHTATGASNYGLEGMNGFANPLDLVEDTITGNLYISEFNWNENPNSISQITLLKANKKDIEQSKPTVYASGKR</sequence>
<dbReference type="InterPro" id="IPR008979">
    <property type="entry name" value="Galactose-bd-like_sf"/>
</dbReference>
<evidence type="ECO:0000259" key="3">
    <source>
        <dbReference type="Pfam" id="PF13205"/>
    </source>
</evidence>
<gene>
    <name evidence="4" type="ORF">SAMN05192573_11835</name>
</gene>
<evidence type="ECO:0000313" key="4">
    <source>
        <dbReference type="EMBL" id="SDI27497.1"/>
    </source>
</evidence>
<organism evidence="4 5">
    <name type="scientific">Mucilaginibacter gossypii</name>
    <dbReference type="NCBI Taxonomy" id="551996"/>
    <lineage>
        <taxon>Bacteria</taxon>
        <taxon>Pseudomonadati</taxon>
        <taxon>Bacteroidota</taxon>
        <taxon>Sphingobacteriia</taxon>
        <taxon>Sphingobacteriales</taxon>
        <taxon>Sphingobacteriaceae</taxon>
        <taxon>Mucilaginibacter</taxon>
    </lineage>
</organism>
<dbReference type="InterPro" id="IPR032812">
    <property type="entry name" value="SbsA_Ig"/>
</dbReference>
<feature type="domain" description="SbsA Ig-like" evidence="3">
    <location>
        <begin position="349"/>
        <end position="465"/>
    </location>
</feature>
<dbReference type="Gene3D" id="2.60.120.430">
    <property type="entry name" value="Galactose-binding lectin"/>
    <property type="match status" value="1"/>
</dbReference>
<dbReference type="AlphaFoldDB" id="A0A1G8J927"/>
<feature type="transmembrane region" description="Helical" evidence="2">
    <location>
        <begin position="12"/>
        <end position="31"/>
    </location>
</feature>
<proteinExistence type="predicted"/>
<dbReference type="Proteomes" id="UP000199705">
    <property type="component" value="Unassembled WGS sequence"/>
</dbReference>
<dbReference type="RefSeq" id="WP_091174228.1">
    <property type="nucleotide sequence ID" value="NZ_FNCG01000018.1"/>
</dbReference>